<dbReference type="Proteomes" id="UP001157353">
    <property type="component" value="Unassembled WGS sequence"/>
</dbReference>
<proteinExistence type="predicted"/>
<evidence type="ECO:0000313" key="1">
    <source>
        <dbReference type="EMBL" id="GLS92705.1"/>
    </source>
</evidence>
<gene>
    <name evidence="1" type="ORF">GCM10007916_37770</name>
</gene>
<reference evidence="2" key="1">
    <citation type="journal article" date="2019" name="Int. J. Syst. Evol. Microbiol.">
        <title>The Global Catalogue of Microorganisms (GCM) 10K type strain sequencing project: providing services to taxonomists for standard genome sequencing and annotation.</title>
        <authorList>
            <consortium name="The Broad Institute Genomics Platform"/>
            <consortium name="The Broad Institute Genome Sequencing Center for Infectious Disease"/>
            <person name="Wu L."/>
            <person name="Ma J."/>
        </authorList>
    </citation>
    <scope>NUCLEOTIDE SEQUENCE [LARGE SCALE GENOMIC DNA]</scope>
    <source>
        <strain evidence="2">NBRC 103166</strain>
    </source>
</reference>
<protein>
    <submittedName>
        <fullName evidence="1">Uncharacterized protein</fullName>
    </submittedName>
</protein>
<accession>A0ABQ6E676</accession>
<evidence type="ECO:0000313" key="2">
    <source>
        <dbReference type="Proteomes" id="UP001157353"/>
    </source>
</evidence>
<organism evidence="1 2">
    <name type="scientific">Psychromonas marina</name>
    <dbReference type="NCBI Taxonomy" id="88364"/>
    <lineage>
        <taxon>Bacteria</taxon>
        <taxon>Pseudomonadati</taxon>
        <taxon>Pseudomonadota</taxon>
        <taxon>Gammaproteobacteria</taxon>
        <taxon>Alteromonadales</taxon>
        <taxon>Psychromonadaceae</taxon>
        <taxon>Psychromonas</taxon>
    </lineage>
</organism>
<sequence>MIVIKRLKLAFKYTYVTLYELVNNLPPTLHSKLNTYGHLFTWLKDNELESFTFIYFDDSAVQAITKNLIKCSLLLAKLLQHTIDVEEATRPL</sequence>
<name>A0ABQ6E676_9GAMM</name>
<dbReference type="EMBL" id="BSPQ01000031">
    <property type="protein sequence ID" value="GLS92705.1"/>
    <property type="molecule type" value="Genomic_DNA"/>
</dbReference>
<comment type="caution">
    <text evidence="1">The sequence shown here is derived from an EMBL/GenBank/DDBJ whole genome shotgun (WGS) entry which is preliminary data.</text>
</comment>
<keyword evidence="2" id="KW-1185">Reference proteome</keyword>